<organism evidence="12 13">
    <name type="scientific">Hirschia litorea</name>
    <dbReference type="NCBI Taxonomy" id="1199156"/>
    <lineage>
        <taxon>Bacteria</taxon>
        <taxon>Pseudomonadati</taxon>
        <taxon>Pseudomonadota</taxon>
        <taxon>Alphaproteobacteria</taxon>
        <taxon>Hyphomonadales</taxon>
        <taxon>Hyphomonadaceae</taxon>
        <taxon>Hirschia</taxon>
    </lineage>
</organism>
<dbReference type="Gene3D" id="3.40.50.2300">
    <property type="match status" value="1"/>
</dbReference>
<dbReference type="InterPro" id="IPR002197">
    <property type="entry name" value="HTH_Fis"/>
</dbReference>
<dbReference type="Gene3D" id="1.10.10.60">
    <property type="entry name" value="Homeodomain-like"/>
    <property type="match status" value="1"/>
</dbReference>
<keyword evidence="7" id="KW-0010">Activator</keyword>
<dbReference type="SMART" id="SM00382">
    <property type="entry name" value="AAA"/>
    <property type="match status" value="1"/>
</dbReference>
<dbReference type="SUPFAM" id="SSF52540">
    <property type="entry name" value="P-loop containing nucleoside triphosphate hydrolases"/>
    <property type="match status" value="1"/>
</dbReference>
<dbReference type="InterPro" id="IPR058031">
    <property type="entry name" value="AAA_lid_NorR"/>
</dbReference>
<dbReference type="InterPro" id="IPR011006">
    <property type="entry name" value="CheY-like_superfamily"/>
</dbReference>
<protein>
    <submittedName>
        <fullName evidence="12">Sigma-54-dependent transcriptional regulator</fullName>
    </submittedName>
</protein>
<dbReference type="Pfam" id="PF00158">
    <property type="entry name" value="Sigma54_activat"/>
    <property type="match status" value="1"/>
</dbReference>
<dbReference type="PROSITE" id="PS50110">
    <property type="entry name" value="RESPONSE_REGULATORY"/>
    <property type="match status" value="1"/>
</dbReference>
<evidence type="ECO:0000256" key="5">
    <source>
        <dbReference type="ARBA" id="ARBA00023015"/>
    </source>
</evidence>
<proteinExistence type="predicted"/>
<dbReference type="Proteomes" id="UP001596492">
    <property type="component" value="Unassembled WGS sequence"/>
</dbReference>
<dbReference type="Pfam" id="PF00072">
    <property type="entry name" value="Response_reg"/>
    <property type="match status" value="1"/>
</dbReference>
<dbReference type="SUPFAM" id="SSF46689">
    <property type="entry name" value="Homeodomain-like"/>
    <property type="match status" value="1"/>
</dbReference>
<evidence type="ECO:0000313" key="13">
    <source>
        <dbReference type="Proteomes" id="UP001596492"/>
    </source>
</evidence>
<dbReference type="EMBL" id="JBHTBR010000002">
    <property type="protein sequence ID" value="MFC7290535.1"/>
    <property type="molecule type" value="Genomic_DNA"/>
</dbReference>
<feature type="domain" description="Sigma-54 factor interaction" evidence="10">
    <location>
        <begin position="142"/>
        <end position="368"/>
    </location>
</feature>
<evidence type="ECO:0000256" key="6">
    <source>
        <dbReference type="ARBA" id="ARBA00023125"/>
    </source>
</evidence>
<feature type="domain" description="Response regulatory" evidence="11">
    <location>
        <begin position="4"/>
        <end position="120"/>
    </location>
</feature>
<keyword evidence="4" id="KW-0902">Two-component regulatory system</keyword>
<dbReference type="PROSITE" id="PS00688">
    <property type="entry name" value="SIGMA54_INTERACT_3"/>
    <property type="match status" value="1"/>
</dbReference>
<evidence type="ECO:0000313" key="12">
    <source>
        <dbReference type="EMBL" id="MFC7290535.1"/>
    </source>
</evidence>
<dbReference type="SUPFAM" id="SSF52172">
    <property type="entry name" value="CheY-like"/>
    <property type="match status" value="1"/>
</dbReference>
<dbReference type="InterPro" id="IPR009057">
    <property type="entry name" value="Homeodomain-like_sf"/>
</dbReference>
<evidence type="ECO:0000256" key="9">
    <source>
        <dbReference type="PROSITE-ProRule" id="PRU00169"/>
    </source>
</evidence>
<evidence type="ECO:0000256" key="8">
    <source>
        <dbReference type="ARBA" id="ARBA00023163"/>
    </source>
</evidence>
<keyword evidence="13" id="KW-1185">Reference proteome</keyword>
<keyword evidence="1 9" id="KW-0597">Phosphoprotein</keyword>
<reference evidence="13" key="1">
    <citation type="journal article" date="2019" name="Int. J. Syst. Evol. Microbiol.">
        <title>The Global Catalogue of Microorganisms (GCM) 10K type strain sequencing project: providing services to taxonomists for standard genome sequencing and annotation.</title>
        <authorList>
            <consortium name="The Broad Institute Genomics Platform"/>
            <consortium name="The Broad Institute Genome Sequencing Center for Infectious Disease"/>
            <person name="Wu L."/>
            <person name="Ma J."/>
        </authorList>
    </citation>
    <scope>NUCLEOTIDE SEQUENCE [LARGE SCALE GENOMIC DNA]</scope>
    <source>
        <strain evidence="13">CCUG 51308</strain>
    </source>
</reference>
<dbReference type="PROSITE" id="PS00676">
    <property type="entry name" value="SIGMA54_INTERACT_2"/>
    <property type="match status" value="1"/>
</dbReference>
<dbReference type="Pfam" id="PF02954">
    <property type="entry name" value="HTH_8"/>
    <property type="match status" value="1"/>
</dbReference>
<comment type="caution">
    <text evidence="12">The sequence shown here is derived from an EMBL/GenBank/DDBJ whole genome shotgun (WGS) entry which is preliminary data.</text>
</comment>
<evidence type="ECO:0000256" key="2">
    <source>
        <dbReference type="ARBA" id="ARBA00022741"/>
    </source>
</evidence>
<evidence type="ECO:0000256" key="1">
    <source>
        <dbReference type="ARBA" id="ARBA00022553"/>
    </source>
</evidence>
<feature type="modified residue" description="4-aspartylphosphate" evidence="9">
    <location>
        <position position="53"/>
    </location>
</feature>
<evidence type="ECO:0000259" key="10">
    <source>
        <dbReference type="PROSITE" id="PS50045"/>
    </source>
</evidence>
<dbReference type="InterPro" id="IPR025943">
    <property type="entry name" value="Sigma_54_int_dom_ATP-bd_2"/>
</dbReference>
<dbReference type="InterPro" id="IPR003593">
    <property type="entry name" value="AAA+_ATPase"/>
</dbReference>
<sequence>MAYEILVVDDETDIRELVGGILEDEGYKVRTAADAKQAMNVVRERAPNLVILDVWLKGSEFDGLEILSMLKELDPNMPVIIMSGHGTVETAVTAIRNGAYDYLEKPFNSDKLLVLVQRALEASELRRENSRLKMQVASSDELIGDSHATQQLRAAIAKVSPANSRVLISGPPGVGKELVARLIHSHSARNDGPFVVVSAATIAPERMESELFGEEDLDGRPRKIGLFEQAHNGTLLLDEVADMPSGTQSKILRVLIDQRFKRVNGNSDVHVDVRVISSTARNLQEEIASGRFREDLYYRLSVVPIVVPALESRREDIAALTKYFTRLIGESSGLPIRVFSEEALAVLQSSDWPGNVRQLRNVVERVLILASGDVSQKILPDHLPLERDSEGNNTASMDTISLPLRDAREKFEREYLTLQITRFGGNISRTASFIGMERSALHRKLKALGVDTSSDKT</sequence>
<evidence type="ECO:0000256" key="4">
    <source>
        <dbReference type="ARBA" id="ARBA00023012"/>
    </source>
</evidence>
<keyword evidence="6" id="KW-0238">DNA-binding</keyword>
<keyword evidence="5" id="KW-0805">Transcription regulation</keyword>
<dbReference type="InterPro" id="IPR025944">
    <property type="entry name" value="Sigma_54_int_dom_CS"/>
</dbReference>
<dbReference type="PANTHER" id="PTHR32071:SF17">
    <property type="entry name" value="TRANSCRIPTIONAL REGULATOR (NTRC FAMILY)"/>
    <property type="match status" value="1"/>
</dbReference>
<evidence type="ECO:0000256" key="7">
    <source>
        <dbReference type="ARBA" id="ARBA00023159"/>
    </source>
</evidence>
<dbReference type="Pfam" id="PF25601">
    <property type="entry name" value="AAA_lid_14"/>
    <property type="match status" value="1"/>
</dbReference>
<dbReference type="PANTHER" id="PTHR32071">
    <property type="entry name" value="TRANSCRIPTIONAL REGULATORY PROTEIN"/>
    <property type="match status" value="1"/>
</dbReference>
<dbReference type="InterPro" id="IPR027417">
    <property type="entry name" value="P-loop_NTPase"/>
</dbReference>
<name>A0ABW2II81_9PROT</name>
<dbReference type="InterPro" id="IPR002078">
    <property type="entry name" value="Sigma_54_int"/>
</dbReference>
<evidence type="ECO:0000256" key="3">
    <source>
        <dbReference type="ARBA" id="ARBA00022840"/>
    </source>
</evidence>
<dbReference type="SMART" id="SM00448">
    <property type="entry name" value="REC"/>
    <property type="match status" value="1"/>
</dbReference>
<dbReference type="RefSeq" id="WP_382165502.1">
    <property type="nucleotide sequence ID" value="NZ_JBHTBR010000002.1"/>
</dbReference>
<dbReference type="PROSITE" id="PS50045">
    <property type="entry name" value="SIGMA54_INTERACT_4"/>
    <property type="match status" value="1"/>
</dbReference>
<dbReference type="CDD" id="cd17550">
    <property type="entry name" value="REC_NtrX-like"/>
    <property type="match status" value="1"/>
</dbReference>
<dbReference type="Gene3D" id="1.10.8.60">
    <property type="match status" value="1"/>
</dbReference>
<evidence type="ECO:0000259" key="11">
    <source>
        <dbReference type="PROSITE" id="PS50110"/>
    </source>
</evidence>
<accession>A0ABW2II81</accession>
<keyword evidence="2" id="KW-0547">Nucleotide-binding</keyword>
<keyword evidence="8" id="KW-0804">Transcription</keyword>
<dbReference type="Gene3D" id="3.40.50.300">
    <property type="entry name" value="P-loop containing nucleotide triphosphate hydrolases"/>
    <property type="match status" value="1"/>
</dbReference>
<dbReference type="InterPro" id="IPR001789">
    <property type="entry name" value="Sig_transdc_resp-reg_receiver"/>
</dbReference>
<keyword evidence="3" id="KW-0067">ATP-binding</keyword>
<dbReference type="CDD" id="cd00009">
    <property type="entry name" value="AAA"/>
    <property type="match status" value="1"/>
</dbReference>
<gene>
    <name evidence="12" type="ORF">ACFQS8_02810</name>
</gene>